<gene>
    <name evidence="3" type="ORF">JG688_00009316</name>
</gene>
<accession>A0A8J5M6R2</accession>
<protein>
    <submittedName>
        <fullName evidence="3">Uncharacterized protein</fullName>
    </submittedName>
</protein>
<evidence type="ECO:0000256" key="1">
    <source>
        <dbReference type="SAM" id="MobiDB-lite"/>
    </source>
</evidence>
<evidence type="ECO:0000256" key="2">
    <source>
        <dbReference type="SAM" id="Phobius"/>
    </source>
</evidence>
<evidence type="ECO:0000313" key="4">
    <source>
        <dbReference type="Proteomes" id="UP000709295"/>
    </source>
</evidence>
<dbReference type="AlphaFoldDB" id="A0A8J5M6R2"/>
<comment type="caution">
    <text evidence="3">The sequence shown here is derived from an EMBL/GenBank/DDBJ whole genome shotgun (WGS) entry which is preliminary data.</text>
</comment>
<feature type="region of interest" description="Disordered" evidence="1">
    <location>
        <begin position="1"/>
        <end position="33"/>
    </location>
</feature>
<feature type="region of interest" description="Disordered" evidence="1">
    <location>
        <begin position="69"/>
        <end position="113"/>
    </location>
</feature>
<keyword evidence="2" id="KW-0472">Membrane</keyword>
<feature type="transmembrane region" description="Helical" evidence="2">
    <location>
        <begin position="38"/>
        <end position="58"/>
    </location>
</feature>
<name>A0A8J5M6R2_9STRA</name>
<dbReference type="Proteomes" id="UP000709295">
    <property type="component" value="Unassembled WGS sequence"/>
</dbReference>
<sequence length="160" mass="17712">MRQPASLDTYSSTTDSLEFSQGDAGGSFDSGSDDDSNTVLIVAILAVAIGVVLLAVILRKLFLRARAASEENQEEVRQRPPRQPYKHSSEPIGARGFKPAATHDGERNPRSIGRQCTNHHSPYHYIACQSSIRFGFRVVVVPERNLEKEAAKYQETNAWP</sequence>
<organism evidence="3 4">
    <name type="scientific">Phytophthora aleatoria</name>
    <dbReference type="NCBI Taxonomy" id="2496075"/>
    <lineage>
        <taxon>Eukaryota</taxon>
        <taxon>Sar</taxon>
        <taxon>Stramenopiles</taxon>
        <taxon>Oomycota</taxon>
        <taxon>Peronosporomycetes</taxon>
        <taxon>Peronosporales</taxon>
        <taxon>Peronosporaceae</taxon>
        <taxon>Phytophthora</taxon>
    </lineage>
</organism>
<dbReference type="EMBL" id="JAENGY010000528">
    <property type="protein sequence ID" value="KAG6961022.1"/>
    <property type="molecule type" value="Genomic_DNA"/>
</dbReference>
<feature type="compositionally biased region" description="Low complexity" evidence="1">
    <location>
        <begin position="1"/>
        <end position="30"/>
    </location>
</feature>
<keyword evidence="2" id="KW-1133">Transmembrane helix</keyword>
<evidence type="ECO:0000313" key="3">
    <source>
        <dbReference type="EMBL" id="KAG6961022.1"/>
    </source>
</evidence>
<proteinExistence type="predicted"/>
<keyword evidence="4" id="KW-1185">Reference proteome</keyword>
<reference evidence="3" key="1">
    <citation type="submission" date="2021-01" db="EMBL/GenBank/DDBJ databases">
        <title>Phytophthora aleatoria, a newly-described species from Pinus radiata is distinct from Phytophthora cactorum isolates based on comparative genomics.</title>
        <authorList>
            <person name="Mcdougal R."/>
            <person name="Panda P."/>
            <person name="Williams N."/>
            <person name="Studholme D.J."/>
        </authorList>
    </citation>
    <scope>NUCLEOTIDE SEQUENCE</scope>
    <source>
        <strain evidence="3">NZFS 4037</strain>
    </source>
</reference>
<keyword evidence="2" id="KW-0812">Transmembrane</keyword>